<keyword evidence="2" id="KW-0446">Lipid-binding</keyword>
<dbReference type="EMBL" id="FLQW01001620">
    <property type="protein sequence ID" value="SBS90611.1"/>
    <property type="molecule type" value="Genomic_DNA"/>
</dbReference>
<proteinExistence type="inferred from homology"/>
<dbReference type="SUPFAM" id="SSF47027">
    <property type="entry name" value="Acyl-CoA binding protein"/>
    <property type="match status" value="1"/>
</dbReference>
<accession>A0A1A8WEY0</accession>
<dbReference type="GO" id="GO:0006631">
    <property type="term" value="P:fatty acid metabolic process"/>
    <property type="evidence" value="ECO:0007669"/>
    <property type="project" value="TreeGrafter"/>
</dbReference>
<dbReference type="InterPro" id="IPR000582">
    <property type="entry name" value="Acyl-CoA-binding_protein"/>
</dbReference>
<dbReference type="PANTHER" id="PTHR23310:SF62">
    <property type="entry name" value="ACYL-COA BINDING PROTEIN 1, ISOFORM A"/>
    <property type="match status" value="1"/>
</dbReference>
<sequence length="91" mass="10685">MSMPEMFEKSVCFINTLPKTEVISVEDKLNLYKYFKQSTVGACNIGAPSFFKFEERKKYEAWKSIEKLSKEEAQKKYVQLVDALYPGWQKD</sequence>
<protein>
    <submittedName>
        <fullName evidence="4">Acyl-CoA binding protein, putative</fullName>
    </submittedName>
</protein>
<dbReference type="InterPro" id="IPR035984">
    <property type="entry name" value="Acyl-CoA-binding_sf"/>
</dbReference>
<dbReference type="OrthoDB" id="346910at2759"/>
<dbReference type="Proteomes" id="UP000219813">
    <property type="component" value="Chromosome 14"/>
</dbReference>
<reference evidence="5 7" key="3">
    <citation type="submission" date="2016-06" db="EMBL/GenBank/DDBJ databases">
        <authorList>
            <consortium name="Pathogen Informatics"/>
        </authorList>
    </citation>
    <scope>NUCLEOTIDE SEQUENCE [LARGE SCALE GENOMIC DNA]</scope>
</reference>
<keyword evidence="7" id="KW-1185">Reference proteome</keyword>
<evidence type="ECO:0000259" key="3">
    <source>
        <dbReference type="PROSITE" id="PS51228"/>
    </source>
</evidence>
<dbReference type="Pfam" id="PF00887">
    <property type="entry name" value="ACBP"/>
    <property type="match status" value="1"/>
</dbReference>
<comment type="similarity">
    <text evidence="1">Belongs to the ACBP family.</text>
</comment>
<reference evidence="4" key="2">
    <citation type="submission" date="2016-05" db="EMBL/GenBank/DDBJ databases">
        <authorList>
            <person name="Lavstsen T."/>
            <person name="Jespersen J.S."/>
        </authorList>
    </citation>
    <scope>NUCLEOTIDE SEQUENCE [LARGE SCALE GENOMIC DNA]</scope>
</reference>
<feature type="domain" description="ACB" evidence="3">
    <location>
        <begin position="3"/>
        <end position="90"/>
    </location>
</feature>
<evidence type="ECO:0000313" key="5">
    <source>
        <dbReference type="EMBL" id="SCP03406.1"/>
    </source>
</evidence>
<dbReference type="Proteomes" id="UP000078597">
    <property type="component" value="Unassembled WGS sequence"/>
</dbReference>
<evidence type="ECO:0000256" key="1">
    <source>
        <dbReference type="ARBA" id="ARBA00005567"/>
    </source>
</evidence>
<gene>
    <name evidence="5" type="primary">PmUG01_14046300</name>
    <name evidence="4" type="ORF">PMALA_030340</name>
    <name evidence="5" type="ORF">PMUG01_14046300</name>
</gene>
<dbReference type="PROSITE" id="PS51228">
    <property type="entry name" value="ACB_2"/>
    <property type="match status" value="1"/>
</dbReference>
<dbReference type="EMBL" id="LT594635">
    <property type="protein sequence ID" value="SCP03406.1"/>
    <property type="molecule type" value="Genomic_DNA"/>
</dbReference>
<dbReference type="OMA" id="WEGKKGM"/>
<evidence type="ECO:0000313" key="7">
    <source>
        <dbReference type="Proteomes" id="UP000219813"/>
    </source>
</evidence>
<dbReference type="VEuPathDB" id="PlasmoDB:PmUG01_14046300"/>
<name>A0A1A8WEY0_PLAMA</name>
<evidence type="ECO:0000256" key="2">
    <source>
        <dbReference type="ARBA" id="ARBA00023121"/>
    </source>
</evidence>
<dbReference type="KEGG" id="pmal:PMUG01_14046300"/>
<evidence type="ECO:0000313" key="4">
    <source>
        <dbReference type="EMBL" id="SBS90611.1"/>
    </source>
</evidence>
<dbReference type="GO" id="GO:0000062">
    <property type="term" value="F:fatty-acyl-CoA binding"/>
    <property type="evidence" value="ECO:0007669"/>
    <property type="project" value="InterPro"/>
</dbReference>
<evidence type="ECO:0000313" key="6">
    <source>
        <dbReference type="Proteomes" id="UP000078597"/>
    </source>
</evidence>
<dbReference type="Gene3D" id="1.20.80.10">
    <property type="match status" value="1"/>
</dbReference>
<dbReference type="PRINTS" id="PR00689">
    <property type="entry name" value="ACOABINDINGP"/>
</dbReference>
<dbReference type="RefSeq" id="XP_028864359.1">
    <property type="nucleotide sequence ID" value="XM_029008029.1"/>
</dbReference>
<dbReference type="PANTHER" id="PTHR23310">
    <property type="entry name" value="ACYL-COA-BINDING PROTEIN, ACBP"/>
    <property type="match status" value="1"/>
</dbReference>
<dbReference type="GeneID" id="39871774"/>
<dbReference type="InterPro" id="IPR014352">
    <property type="entry name" value="FERM/acyl-CoA-bd_prot_sf"/>
</dbReference>
<organism evidence="4 6">
    <name type="scientific">Plasmodium malariae</name>
    <dbReference type="NCBI Taxonomy" id="5858"/>
    <lineage>
        <taxon>Eukaryota</taxon>
        <taxon>Sar</taxon>
        <taxon>Alveolata</taxon>
        <taxon>Apicomplexa</taxon>
        <taxon>Aconoidasida</taxon>
        <taxon>Haemosporida</taxon>
        <taxon>Plasmodiidae</taxon>
        <taxon>Plasmodium</taxon>
        <taxon>Plasmodium (Plasmodium)</taxon>
    </lineage>
</organism>
<reference evidence="6" key="1">
    <citation type="submission" date="2016-05" db="EMBL/GenBank/DDBJ databases">
        <authorList>
            <person name="Naeem Raeece"/>
        </authorList>
    </citation>
    <scope>NUCLEOTIDE SEQUENCE [LARGE SCALE GENOMIC DNA]</scope>
</reference>
<dbReference type="AlphaFoldDB" id="A0A1A8WEY0"/>